<dbReference type="InterPro" id="IPR040457">
    <property type="entry name" value="GCP_C"/>
</dbReference>
<keyword evidence="3 5" id="KW-0493">Microtubule</keyword>
<dbReference type="PANTHER" id="PTHR19302">
    <property type="entry name" value="GAMMA TUBULIN COMPLEX PROTEIN"/>
    <property type="match status" value="1"/>
</dbReference>
<evidence type="ECO:0000256" key="3">
    <source>
        <dbReference type="ARBA" id="ARBA00022701"/>
    </source>
</evidence>
<dbReference type="GO" id="GO:0000278">
    <property type="term" value="P:mitotic cell cycle"/>
    <property type="evidence" value="ECO:0007669"/>
    <property type="project" value="TreeGrafter"/>
</dbReference>
<comment type="similarity">
    <text evidence="1 5">Belongs to the TUBGCP family.</text>
</comment>
<evidence type="ECO:0000256" key="2">
    <source>
        <dbReference type="ARBA" id="ARBA00022490"/>
    </source>
</evidence>
<dbReference type="InterPro" id="IPR007259">
    <property type="entry name" value="GCP"/>
</dbReference>
<dbReference type="GO" id="GO:0051011">
    <property type="term" value="F:microtubule minus-end binding"/>
    <property type="evidence" value="ECO:0007669"/>
    <property type="project" value="TreeGrafter"/>
</dbReference>
<dbReference type="InterPro" id="IPR042241">
    <property type="entry name" value="GCP_C_sf"/>
</dbReference>
<dbReference type="Gene3D" id="1.20.120.1900">
    <property type="entry name" value="Gamma-tubulin complex, C-terminal domain"/>
    <property type="match status" value="1"/>
</dbReference>
<feature type="region of interest" description="Disordered" evidence="7">
    <location>
        <begin position="84"/>
        <end position="120"/>
    </location>
</feature>
<feature type="coiled-coil region" evidence="6">
    <location>
        <begin position="465"/>
        <end position="492"/>
    </location>
</feature>
<organism evidence="10 11">
    <name type="scientific">Thielaviopsis punctulata</name>
    <dbReference type="NCBI Taxonomy" id="72032"/>
    <lineage>
        <taxon>Eukaryota</taxon>
        <taxon>Fungi</taxon>
        <taxon>Dikarya</taxon>
        <taxon>Ascomycota</taxon>
        <taxon>Pezizomycotina</taxon>
        <taxon>Sordariomycetes</taxon>
        <taxon>Hypocreomycetidae</taxon>
        <taxon>Microascales</taxon>
        <taxon>Ceratocystidaceae</taxon>
        <taxon>Thielaviopsis</taxon>
    </lineage>
</organism>
<dbReference type="GO" id="GO:0000922">
    <property type="term" value="C:spindle pole"/>
    <property type="evidence" value="ECO:0007669"/>
    <property type="project" value="InterPro"/>
</dbReference>
<evidence type="ECO:0000256" key="7">
    <source>
        <dbReference type="SAM" id="MobiDB-lite"/>
    </source>
</evidence>
<evidence type="ECO:0000256" key="1">
    <source>
        <dbReference type="ARBA" id="ARBA00010337"/>
    </source>
</evidence>
<keyword evidence="6" id="KW-0175">Coiled coil</keyword>
<dbReference type="GO" id="GO:0000930">
    <property type="term" value="C:gamma-tubulin complex"/>
    <property type="evidence" value="ECO:0007669"/>
    <property type="project" value="TreeGrafter"/>
</dbReference>
<dbReference type="AlphaFoldDB" id="A0A0F4ZGS8"/>
<gene>
    <name evidence="10" type="ORF">TD95_003088</name>
</gene>
<sequence>MADSTHLAIPSPAPAPKAADLFAVPDLWRTSQWMRPDGDGDEVKYYFGQDISGLVIKRPVVDTAVEPSPFFRLPQIDPDVEVEAPLPSLNPVSPAEAAASSLSEPADALQSQRSDDDSFSDDDLWAAAAMPVVKEPAYRSWAAFTSTEQDPPRPEAQLITEARPEAYDVILREQSADDSVADGAIYMACLLSAVLGRESVFFVWDADKKNMSPVIPNLRISGFSRAILSSVESQCLECGHLFRRLQAFVQSTYSKTSSRCRVALASAIETVLGVVESDIALREQPQSVLQLQHLASKAHLVFAQFHGLVSQLRSKHSDEVILQTVFENAQVSEYNSVAIHAAMRVLLQRVSQPWIDFIEEWVGLKHEDGMPLSKSEVGAAKHFVKVEPELYIDDFGEEIEEIDFRLDRDKVPAFVPKDMADSIFDAGRNIRFIRSDHPDHPLANLETVYKSCPPESVWRFDWDSILDLEKKAVEYEATLAQAIRDAQQQRETDSVPMDFELTPGLAAADGWGLQIYGFQEDAIDNHLQGSIRQLNQPLPEVVQSDPLADAIRDCLHASDTDFPGPSRTDSASCSIAAAVTPHWSLLPLLSFNPLTAAHGKIVNRESLKLLFTHHDLMGHLRLQHGFHLFGNGKFASRLTQALFDPHLETTELSRINGKTAAAAGHGGVMGLRLTNRDKWPPASSELRLALMGILAESFTAEAPLGVSSASFTSPSRDLPGDLSFAVRAMTEEDIQKCMDPDALEALDFLRLSYTPPSALAPVFPPLIMMQYDRIFKQMLRVARLLFVVDSLSREAISQRSRRPQAAVARRFCYEAHHFVYTVANYFVDSGITLPWRAFEVWLAGVQADLSRDDDKEKGPEHARRHSPERLRVCHALILDRITIALFLRKRQQPVLKLLNDIFALILRFDKLARLSGLYDNEAEMVQLYALFCTKIEIFITTCRGFTEKSDIPVRLEARDKMDEVRAELGEAVQGNTMNMLLMKLDIAGYYLRGHDE</sequence>
<accession>A0A0F4ZGS8</accession>
<dbReference type="OrthoDB" id="775571at2759"/>
<name>A0A0F4ZGS8_9PEZI</name>
<dbReference type="GO" id="GO:0031122">
    <property type="term" value="P:cytoplasmic microtubule organization"/>
    <property type="evidence" value="ECO:0007669"/>
    <property type="project" value="TreeGrafter"/>
</dbReference>
<dbReference type="GO" id="GO:0005816">
    <property type="term" value="C:spindle pole body"/>
    <property type="evidence" value="ECO:0007669"/>
    <property type="project" value="UniProtKB-ARBA"/>
</dbReference>
<keyword evidence="2 5" id="KW-0963">Cytoplasm</keyword>
<proteinExistence type="inferred from homology"/>
<dbReference type="GO" id="GO:0043015">
    <property type="term" value="F:gamma-tubulin binding"/>
    <property type="evidence" value="ECO:0007669"/>
    <property type="project" value="InterPro"/>
</dbReference>
<dbReference type="EMBL" id="LAEV01000676">
    <property type="protein sequence ID" value="KKA29809.1"/>
    <property type="molecule type" value="Genomic_DNA"/>
</dbReference>
<dbReference type="Pfam" id="PF17681">
    <property type="entry name" value="GCP_N_terminal"/>
    <property type="match status" value="1"/>
</dbReference>
<dbReference type="GO" id="GO:0051321">
    <property type="term" value="P:meiotic cell cycle"/>
    <property type="evidence" value="ECO:0007669"/>
    <property type="project" value="TreeGrafter"/>
</dbReference>
<keyword evidence="4 5" id="KW-0206">Cytoskeleton</keyword>
<dbReference type="GO" id="GO:0051225">
    <property type="term" value="P:spindle assembly"/>
    <property type="evidence" value="ECO:0007669"/>
    <property type="project" value="TreeGrafter"/>
</dbReference>
<evidence type="ECO:0000256" key="5">
    <source>
        <dbReference type="RuleBase" id="RU363050"/>
    </source>
</evidence>
<protein>
    <recommendedName>
        <fullName evidence="5">Spindle pole body component</fullName>
    </recommendedName>
</protein>
<dbReference type="Proteomes" id="UP000033483">
    <property type="component" value="Unassembled WGS sequence"/>
</dbReference>
<dbReference type="PANTHER" id="PTHR19302:SF70">
    <property type="entry name" value="GAMMA-TUBULIN COMPLEX COMPONENT 6"/>
    <property type="match status" value="1"/>
</dbReference>
<dbReference type="Pfam" id="PF04130">
    <property type="entry name" value="GCP_C_terminal"/>
    <property type="match status" value="1"/>
</dbReference>
<dbReference type="GO" id="GO:0005874">
    <property type="term" value="C:microtubule"/>
    <property type="evidence" value="ECO:0007669"/>
    <property type="project" value="UniProtKB-KW"/>
</dbReference>
<dbReference type="InterPro" id="IPR041470">
    <property type="entry name" value="GCP_N"/>
</dbReference>
<evidence type="ECO:0000259" key="8">
    <source>
        <dbReference type="Pfam" id="PF04130"/>
    </source>
</evidence>
<feature type="domain" description="Gamma tubulin complex component C-terminal" evidence="8">
    <location>
        <begin position="616"/>
        <end position="990"/>
    </location>
</feature>
<evidence type="ECO:0000313" key="11">
    <source>
        <dbReference type="Proteomes" id="UP000033483"/>
    </source>
</evidence>
<evidence type="ECO:0000259" key="9">
    <source>
        <dbReference type="Pfam" id="PF17681"/>
    </source>
</evidence>
<feature type="domain" description="Gamma tubulin complex component protein N-terminal" evidence="9">
    <location>
        <begin position="189"/>
        <end position="488"/>
    </location>
</feature>
<keyword evidence="11" id="KW-1185">Reference proteome</keyword>
<evidence type="ECO:0000313" key="10">
    <source>
        <dbReference type="EMBL" id="KKA29809.1"/>
    </source>
</evidence>
<comment type="caution">
    <text evidence="10">The sequence shown here is derived from an EMBL/GenBank/DDBJ whole genome shotgun (WGS) entry which is preliminary data.</text>
</comment>
<comment type="subcellular location">
    <subcellularLocation>
        <location evidence="5">Cytoplasm</location>
        <location evidence="5">Cytoskeleton</location>
        <location evidence="5">Microtubule organizing center</location>
    </subcellularLocation>
</comment>
<evidence type="ECO:0000256" key="6">
    <source>
        <dbReference type="SAM" id="Coils"/>
    </source>
</evidence>
<reference evidence="10 11" key="1">
    <citation type="submission" date="2015-03" db="EMBL/GenBank/DDBJ databases">
        <authorList>
            <person name="Radwan O."/>
            <person name="Al-Naeli F.A."/>
            <person name="Rendon G.A."/>
            <person name="Fields C."/>
        </authorList>
    </citation>
    <scope>NUCLEOTIDE SEQUENCE [LARGE SCALE GENOMIC DNA]</scope>
    <source>
        <strain evidence="10">CR-DP1</strain>
    </source>
</reference>
<evidence type="ECO:0000256" key="4">
    <source>
        <dbReference type="ARBA" id="ARBA00023212"/>
    </source>
</evidence>
<feature type="compositionally biased region" description="Low complexity" evidence="7">
    <location>
        <begin position="93"/>
        <end position="109"/>
    </location>
</feature>
<dbReference type="GO" id="GO:0007020">
    <property type="term" value="P:microtubule nucleation"/>
    <property type="evidence" value="ECO:0007669"/>
    <property type="project" value="InterPro"/>
</dbReference>